<evidence type="ECO:0000256" key="2">
    <source>
        <dbReference type="SAM" id="Phobius"/>
    </source>
</evidence>
<organism evidence="4 5">
    <name type="scientific">Corynebacterium otitidis ATCC 51513</name>
    <dbReference type="NCBI Taxonomy" id="883169"/>
    <lineage>
        <taxon>Bacteria</taxon>
        <taxon>Bacillati</taxon>
        <taxon>Actinomycetota</taxon>
        <taxon>Actinomycetes</taxon>
        <taxon>Mycobacteriales</taxon>
        <taxon>Corynebacteriaceae</taxon>
        <taxon>Corynebacterium</taxon>
    </lineage>
</organism>
<reference evidence="4 5" key="1">
    <citation type="submission" date="2012-08" db="EMBL/GenBank/DDBJ databases">
        <title>The Genome Sequence of Turicella otitidis ATCC 51513.</title>
        <authorList>
            <consortium name="The Broad Institute Genome Sequencing Platform"/>
            <person name="Earl A."/>
            <person name="Ward D."/>
            <person name="Feldgarden M."/>
            <person name="Gevers D."/>
            <person name="Huys G."/>
            <person name="Walker B."/>
            <person name="Young S.K."/>
            <person name="Zeng Q."/>
            <person name="Gargeya S."/>
            <person name="Fitzgerald M."/>
            <person name="Haas B."/>
            <person name="Abouelleil A."/>
            <person name="Alvarado L."/>
            <person name="Arachchi H.M."/>
            <person name="Berlin A.M."/>
            <person name="Chapman S.B."/>
            <person name="Goldberg J."/>
            <person name="Griggs A."/>
            <person name="Gujja S."/>
            <person name="Hansen M."/>
            <person name="Howarth C."/>
            <person name="Imamovic A."/>
            <person name="Larimer J."/>
            <person name="McCowen C."/>
            <person name="Montmayeur A."/>
            <person name="Murphy C."/>
            <person name="Neiman D."/>
            <person name="Pearson M."/>
            <person name="Priest M."/>
            <person name="Roberts A."/>
            <person name="Saif S."/>
            <person name="Shea T."/>
            <person name="Sisk P."/>
            <person name="Sykes S."/>
            <person name="Wortman J."/>
            <person name="Nusbaum C."/>
            <person name="Birren B."/>
        </authorList>
    </citation>
    <scope>NUCLEOTIDE SEQUENCE [LARGE SCALE GENOMIC DNA]</scope>
    <source>
        <strain evidence="4 5">ATCC 51513</strain>
    </source>
</reference>
<evidence type="ECO:0000256" key="1">
    <source>
        <dbReference type="SAM" id="MobiDB-lite"/>
    </source>
</evidence>
<dbReference type="NCBIfam" id="TIGR01167">
    <property type="entry name" value="LPXTG_anchor"/>
    <property type="match status" value="1"/>
</dbReference>
<feature type="signal peptide" evidence="3">
    <location>
        <begin position="1"/>
        <end position="31"/>
    </location>
</feature>
<name>K0YET9_9CORY</name>
<dbReference type="Proteomes" id="UP000006078">
    <property type="component" value="Unassembled WGS sequence"/>
</dbReference>
<comment type="caution">
    <text evidence="4">The sequence shown here is derived from an EMBL/GenBank/DDBJ whole genome shotgun (WGS) entry which is preliminary data.</text>
</comment>
<protein>
    <submittedName>
        <fullName evidence="4">LPXTG-domain-containing protein cell wall anchor domain</fullName>
    </submittedName>
</protein>
<feature type="transmembrane region" description="Helical" evidence="2">
    <location>
        <begin position="272"/>
        <end position="294"/>
    </location>
</feature>
<sequence>MASLSKKTLAGAAASAVALAGLAVAAPQAIAQENNNAVADNSQAPHSDFKLAAEALNNSGPDEKRVDHRQVGIRFTWSGLDTGALSDSDNVTFAIIPADAPSSGIRAKEHRSIVADINDLRPRGDGSFGANGGAIVGDINWGVKPNDVVGAHDIDIIAWIGPGESSDENLLGRAPVELGELDRAILGLEEPSLRGQYAPEGEAEAPEGEDNSPKGETEAPTEESNQQQVPEAEQPSTNSASAPVQQVSSGQPAPAPARTASNQQGVLANTGASVAGVAALGGVALMIGLGVLALRRRNA</sequence>
<dbReference type="RefSeq" id="WP_004600900.1">
    <property type="nucleotide sequence ID" value="NZ_HF541866.1"/>
</dbReference>
<feature type="compositionally biased region" description="Acidic residues" evidence="1">
    <location>
        <begin position="201"/>
        <end position="210"/>
    </location>
</feature>
<keyword evidence="2" id="KW-1133">Transmembrane helix</keyword>
<accession>K0YET9</accession>
<gene>
    <name evidence="4" type="ORF">HMPREF9719_01010</name>
</gene>
<evidence type="ECO:0000313" key="4">
    <source>
        <dbReference type="EMBL" id="EJZ82027.1"/>
    </source>
</evidence>
<feature type="chain" id="PRO_5003844445" evidence="3">
    <location>
        <begin position="32"/>
        <end position="299"/>
    </location>
</feature>
<keyword evidence="2" id="KW-0812">Transmembrane</keyword>
<keyword evidence="2" id="KW-0472">Membrane</keyword>
<keyword evidence="3" id="KW-0732">Signal</keyword>
<feature type="compositionally biased region" description="Polar residues" evidence="1">
    <location>
        <begin position="222"/>
        <end position="251"/>
    </location>
</feature>
<dbReference type="AlphaFoldDB" id="K0YET9"/>
<keyword evidence="5" id="KW-1185">Reference proteome</keyword>
<feature type="region of interest" description="Disordered" evidence="1">
    <location>
        <begin position="189"/>
        <end position="261"/>
    </location>
</feature>
<evidence type="ECO:0000256" key="3">
    <source>
        <dbReference type="SAM" id="SignalP"/>
    </source>
</evidence>
<proteinExistence type="predicted"/>
<dbReference type="HOGENOM" id="CLU_930469_0_0_11"/>
<evidence type="ECO:0000313" key="5">
    <source>
        <dbReference type="Proteomes" id="UP000006078"/>
    </source>
</evidence>
<dbReference type="EMBL" id="AHAE01000045">
    <property type="protein sequence ID" value="EJZ82027.1"/>
    <property type="molecule type" value="Genomic_DNA"/>
</dbReference>